<feature type="compositionally biased region" description="Low complexity" evidence="3">
    <location>
        <begin position="808"/>
        <end position="829"/>
    </location>
</feature>
<evidence type="ECO:0000256" key="1">
    <source>
        <dbReference type="ARBA" id="ARBA00022468"/>
    </source>
</evidence>
<dbReference type="EMBL" id="HG937693">
    <property type="protein sequence ID" value="CDP34589.1"/>
    <property type="molecule type" value="Genomic_DNA"/>
</dbReference>
<dbReference type="GO" id="GO:0005938">
    <property type="term" value="C:cell cortex"/>
    <property type="evidence" value="ECO:0007669"/>
    <property type="project" value="UniProtKB-ARBA"/>
</dbReference>
<dbReference type="PROSITE" id="PS50238">
    <property type="entry name" value="RHOGAP"/>
    <property type="match status" value="1"/>
</dbReference>
<accession>A0A060T1E4</accession>
<dbReference type="AlphaFoldDB" id="A0A060T1E4"/>
<keyword evidence="2" id="KW-0175">Coiled coil</keyword>
<dbReference type="InterPro" id="IPR008936">
    <property type="entry name" value="Rho_GTPase_activation_prot"/>
</dbReference>
<evidence type="ECO:0000313" key="5">
    <source>
        <dbReference type="EMBL" id="CDP34589.1"/>
    </source>
</evidence>
<dbReference type="InterPro" id="IPR000198">
    <property type="entry name" value="RhoGAP_dom"/>
</dbReference>
<sequence length="1094" mass="118859">MSCHEMLLARKRSRQQQQQLQQKQQNRSSTYSKSQQPQRPPLYSSGSSSSMLNYHSPGADSLNSKTYRYSFKDKSLPSIPNEPNPGESKNAKPNGHSGQHNSLKSLSTSGSDSPPLLNAYTERDHDKIKRRSALPNLNANPNSNNASSTTLSHNSPFPDPPAASMFDGDIIIKLDEKDFTPAATTPRSVDLLTTSSTRGSSIYSNTDDKSEAGPDTGTTDTRPSLQPPIEIKTAADEAERESDRLVPPPMSESRHGRSLERKPVESFQNGTTKPSSRSVSAASRGYSLKDEKVQGPLRTPEPGALKDESELEAESKTNKKGANRPSSSLREPRSPGSPMSALRASGAFGFDDIPPDSDRPLSASIELKRSSPRSSPSVRSARSVRSVRSARSISSLDSPSSPSQPKSRPTSRPRNTSGMLGSSPMFSLPLVQPSSGNTLAEDLTSFLSRDETFDDIMINTKTPPRSPRPATDSRSRSRTRTGGGTNSSSFLSPNGHADAPRPSASPRETLAAAAASIARLDDSLTETLSPSSPFDAPARNSNGSQGRNSLTRELLESKKRIAVLEKMLNEKDDERSLHRVESLKQDLREKHKTIAGLEAQGLIANKELETLSQAKQEGIESVDAMIQDFTSRVGQLRLQLTSEVSRLVQQRDEIKQQVKELTAAHERAIEESSLLNIKNTQLADMNNELMRQMYAKFGPAIAQPNNNTTQQQKMPMSSSMNNIDSMSSPDRQGARQGTPSAGGAPPPQPSFSSATAEEPMVTILDAGKVVDTRKDRQHARRFWKRPGQKMAKGLNRVFASEESPGLYNGTPNLTGSNGNGTSQSGPGNSMHSITDLSGEHGNGGLGISIPKDQQKQKTTKNGWFSKAQSTPDPNSAANNGSGGDGSNNGGSVNGNDSLLIGVSLEKRIALEGKRVPVIITRCVEEVEKRGITFEGIYRKSGGKSHITSIEDAFAHRQESKYDEVLSGDISGATSALKQYLRYLPVPLVTYDVYDDYIRAGGEIRDVNARVEALHRVISNLPAAHRDTLQVLMRHLAKVATHAEVNRMTSKNLAVVFAPTLARDQKGDREILDMQARNESTQTLIDYCDRIFTGF</sequence>
<evidence type="ECO:0000259" key="4">
    <source>
        <dbReference type="PROSITE" id="PS50238"/>
    </source>
</evidence>
<feature type="compositionally biased region" description="Low complexity" evidence="3">
    <location>
        <begin position="372"/>
        <end position="414"/>
    </location>
</feature>
<evidence type="ECO:0000256" key="3">
    <source>
        <dbReference type="SAM" id="MobiDB-lite"/>
    </source>
</evidence>
<feature type="compositionally biased region" description="Polar residues" evidence="3">
    <location>
        <begin position="266"/>
        <end position="281"/>
    </location>
</feature>
<feature type="compositionally biased region" description="Basic and acidic residues" evidence="3">
    <location>
        <begin position="304"/>
        <end position="317"/>
    </location>
</feature>
<reference evidence="5" key="2">
    <citation type="submission" date="2014-06" db="EMBL/GenBank/DDBJ databases">
        <title>The complete genome of Blastobotrys (Arxula) adeninivorans LS3 - a yeast of biotechnological interest.</title>
        <authorList>
            <person name="Kunze G."/>
            <person name="Gaillardin C."/>
            <person name="Czernicka M."/>
            <person name="Durrens P."/>
            <person name="Martin T."/>
            <person name="Boer E."/>
            <person name="Gabaldon T."/>
            <person name="Cruz J."/>
            <person name="Talla E."/>
            <person name="Marck C."/>
            <person name="Goffeau A."/>
            <person name="Barbe V."/>
            <person name="Baret P."/>
            <person name="Baronian K."/>
            <person name="Beier S."/>
            <person name="Bleykasten C."/>
            <person name="Bode R."/>
            <person name="Casaregola S."/>
            <person name="Despons L."/>
            <person name="Fairhead C."/>
            <person name="Giersberg M."/>
            <person name="Gierski P."/>
            <person name="Hahnel U."/>
            <person name="Hartmann A."/>
            <person name="Jankowska D."/>
            <person name="Jubin C."/>
            <person name="Jung P."/>
            <person name="Lafontaine I."/>
            <person name="Leh-Louis V."/>
            <person name="Lemaire M."/>
            <person name="Marcet-Houben M."/>
            <person name="Mascher M."/>
            <person name="Morel G."/>
            <person name="Richard G.-F."/>
            <person name="Riechen J."/>
            <person name="Sacerdot C."/>
            <person name="Sarkar A."/>
            <person name="Savel G."/>
            <person name="Schacherer J."/>
            <person name="Sherman D."/>
            <person name="Straub M.-L."/>
            <person name="Stein N."/>
            <person name="Thierry A."/>
            <person name="Trautwein-Schult A."/>
            <person name="Westhof E."/>
            <person name="Worch S."/>
            <person name="Dujon B."/>
            <person name="Souciet J.-L."/>
            <person name="Wincker P."/>
            <person name="Scholz U."/>
            <person name="Neuveglise N."/>
        </authorList>
    </citation>
    <scope>NUCLEOTIDE SEQUENCE</scope>
    <source>
        <strain evidence="5">LS3</strain>
    </source>
</reference>
<dbReference type="Gene3D" id="1.10.555.10">
    <property type="entry name" value="Rho GTPase activation protein"/>
    <property type="match status" value="1"/>
</dbReference>
<feature type="compositionally biased region" description="Basic residues" evidence="3">
    <location>
        <begin position="775"/>
        <end position="787"/>
    </location>
</feature>
<feature type="compositionally biased region" description="Low complexity" evidence="3">
    <location>
        <begin position="714"/>
        <end position="743"/>
    </location>
</feature>
<dbReference type="PANTHER" id="PTHR23176:SF128">
    <property type="entry name" value="RHO GTPASE-ACTIVATING PROTEIN RGD1"/>
    <property type="match status" value="1"/>
</dbReference>
<organism evidence="5">
    <name type="scientific">Blastobotrys adeninivorans</name>
    <name type="common">Yeast</name>
    <name type="synonym">Arxula adeninivorans</name>
    <dbReference type="NCBI Taxonomy" id="409370"/>
    <lineage>
        <taxon>Eukaryota</taxon>
        <taxon>Fungi</taxon>
        <taxon>Dikarya</taxon>
        <taxon>Ascomycota</taxon>
        <taxon>Saccharomycotina</taxon>
        <taxon>Dipodascomycetes</taxon>
        <taxon>Dipodascales</taxon>
        <taxon>Trichomonascaceae</taxon>
        <taxon>Blastobotrys</taxon>
    </lineage>
</organism>
<dbReference type="SUPFAM" id="SSF48350">
    <property type="entry name" value="GTPase activation domain, GAP"/>
    <property type="match status" value="1"/>
</dbReference>
<dbReference type="GO" id="GO:0005096">
    <property type="term" value="F:GTPase activator activity"/>
    <property type="evidence" value="ECO:0007669"/>
    <property type="project" value="UniProtKB-KW"/>
</dbReference>
<feature type="region of interest" description="Disordered" evidence="3">
    <location>
        <begin position="524"/>
        <end position="553"/>
    </location>
</feature>
<feature type="region of interest" description="Disordered" evidence="3">
    <location>
        <begin position="456"/>
        <end position="511"/>
    </location>
</feature>
<feature type="compositionally biased region" description="Low complexity" evidence="3">
    <location>
        <begin position="15"/>
        <end position="25"/>
    </location>
</feature>
<dbReference type="InterPro" id="IPR050729">
    <property type="entry name" value="Rho-GAP"/>
</dbReference>
<gene>
    <name evidence="5" type="ORF">GNLVRS02_ARAD1C15928g</name>
</gene>
<evidence type="ECO:0000256" key="2">
    <source>
        <dbReference type="SAM" id="Coils"/>
    </source>
</evidence>
<name>A0A060T1E4_BLAAD</name>
<feature type="domain" description="Rho-GAP" evidence="4">
    <location>
        <begin position="902"/>
        <end position="1091"/>
    </location>
</feature>
<dbReference type="PANTHER" id="PTHR23176">
    <property type="entry name" value="RHO/RAC/CDC GTPASE-ACTIVATING PROTEIN"/>
    <property type="match status" value="1"/>
</dbReference>
<dbReference type="SMART" id="SM00324">
    <property type="entry name" value="RhoGAP"/>
    <property type="match status" value="1"/>
</dbReference>
<feature type="coiled-coil region" evidence="2">
    <location>
        <begin position="637"/>
        <end position="671"/>
    </location>
</feature>
<feature type="compositionally biased region" description="Polar residues" evidence="3">
    <location>
        <begin position="182"/>
        <end position="205"/>
    </location>
</feature>
<proteinExistence type="predicted"/>
<feature type="compositionally biased region" description="Polar residues" evidence="3">
    <location>
        <begin position="539"/>
        <end position="551"/>
    </location>
</feature>
<feature type="compositionally biased region" description="Low complexity" evidence="3">
    <location>
        <begin position="324"/>
        <end position="338"/>
    </location>
</feature>
<dbReference type="CDD" id="cd00159">
    <property type="entry name" value="RhoGAP"/>
    <property type="match status" value="1"/>
</dbReference>
<feature type="region of interest" description="Disordered" evidence="3">
    <location>
        <begin position="178"/>
        <end position="433"/>
    </location>
</feature>
<protein>
    <submittedName>
        <fullName evidence="5">ARAD1C15928p</fullName>
    </submittedName>
</protein>
<feature type="compositionally biased region" description="Basic and acidic residues" evidence="3">
    <location>
        <begin position="233"/>
        <end position="244"/>
    </location>
</feature>
<dbReference type="Pfam" id="PF00620">
    <property type="entry name" value="RhoGAP"/>
    <property type="match status" value="1"/>
</dbReference>
<feature type="region of interest" description="Disordered" evidence="3">
    <location>
        <begin position="701"/>
        <end position="788"/>
    </location>
</feature>
<feature type="compositionally biased region" description="Basic and acidic residues" evidence="3">
    <location>
        <begin position="252"/>
        <end position="264"/>
    </location>
</feature>
<reference evidence="5" key="1">
    <citation type="submission" date="2014-02" db="EMBL/GenBank/DDBJ databases">
        <authorList>
            <person name="Genoscope - CEA"/>
        </authorList>
    </citation>
    <scope>NUCLEOTIDE SEQUENCE</scope>
    <source>
        <strain evidence="5">LS3</strain>
    </source>
</reference>
<feature type="compositionally biased region" description="Low complexity" evidence="3">
    <location>
        <begin position="102"/>
        <end position="117"/>
    </location>
</feature>
<dbReference type="GO" id="GO:0007165">
    <property type="term" value="P:signal transduction"/>
    <property type="evidence" value="ECO:0007669"/>
    <property type="project" value="InterPro"/>
</dbReference>
<keyword evidence="1" id="KW-0343">GTPase activation</keyword>
<feature type="compositionally biased region" description="Polar residues" evidence="3">
    <location>
        <begin position="859"/>
        <end position="873"/>
    </location>
</feature>
<feature type="compositionally biased region" description="Polar residues" evidence="3">
    <location>
        <begin position="703"/>
        <end position="713"/>
    </location>
</feature>
<feature type="region of interest" description="Disordered" evidence="3">
    <location>
        <begin position="801"/>
        <end position="890"/>
    </location>
</feature>
<feature type="compositionally biased region" description="Low complexity" evidence="3">
    <location>
        <begin position="133"/>
        <end position="155"/>
    </location>
</feature>
<feature type="compositionally biased region" description="Polar residues" evidence="3">
    <location>
        <begin position="26"/>
        <end position="37"/>
    </location>
</feature>
<feature type="compositionally biased region" description="Gly residues" evidence="3">
    <location>
        <begin position="880"/>
        <end position="890"/>
    </location>
</feature>
<feature type="region of interest" description="Disordered" evidence="3">
    <location>
        <begin position="1"/>
        <end position="165"/>
    </location>
</feature>
<dbReference type="GO" id="GO:0005933">
    <property type="term" value="C:cellular bud"/>
    <property type="evidence" value="ECO:0007669"/>
    <property type="project" value="UniProtKB-ARBA"/>
</dbReference>